<sequence>MENSDILQVGRMYSAVCRHFLAGYCRNGEDCIFIHANPNYKPRPSYNYSVPRYERNFPRNPGAPRICRFFQMGYCAYGAGCGFLHPRNKALNTPQQLQKGVSTRSPALTAQPDRFHFRKSIDAESTSVPTFSFRKTFESLLPRDTGDAGTAVLTEQQYFGYKGEEVFSTKENLSVDDLKIYSETGEDGFSFIPLLPPPEELCF</sequence>
<dbReference type="Proteomes" id="UP001651158">
    <property type="component" value="Unassembled WGS sequence"/>
</dbReference>
<comment type="caution">
    <text evidence="11">The sequence shown here is derived from an EMBL/GenBank/DDBJ whole genome shotgun (WGS) entry which is preliminary data.</text>
</comment>
<evidence type="ECO:0000313" key="12">
    <source>
        <dbReference type="Proteomes" id="UP001651158"/>
    </source>
</evidence>
<dbReference type="InterPro" id="IPR000571">
    <property type="entry name" value="Znf_CCCH"/>
</dbReference>
<evidence type="ECO:0000256" key="5">
    <source>
        <dbReference type="ARBA" id="ARBA00023242"/>
    </source>
</evidence>
<dbReference type="PANTHER" id="PTHR46527">
    <property type="entry name" value="NUCLEOPORIN-LIKE PROTEIN 2"/>
    <property type="match status" value="1"/>
</dbReference>
<feature type="zinc finger region" description="C3H1-type" evidence="9">
    <location>
        <begin position="11"/>
        <end position="38"/>
    </location>
</feature>
<comment type="subcellular location">
    <subcellularLocation>
        <location evidence="1">Nucleus membrane</location>
        <topology evidence="1">Peripheral membrane protein</topology>
        <orientation evidence="1">Cytoplasmic side</orientation>
    </subcellularLocation>
</comment>
<evidence type="ECO:0000256" key="4">
    <source>
        <dbReference type="ARBA" id="ARBA00022833"/>
    </source>
</evidence>
<dbReference type="Pfam" id="PF00642">
    <property type="entry name" value="zf-CCCH"/>
    <property type="match status" value="2"/>
</dbReference>
<feature type="zinc finger region" description="C3H1-type" evidence="9">
    <location>
        <begin position="61"/>
        <end position="88"/>
    </location>
</feature>
<dbReference type="PANTHER" id="PTHR46527:SF1">
    <property type="entry name" value="NUCLEOPORIN NUP42"/>
    <property type="match status" value="1"/>
</dbReference>
<dbReference type="SMART" id="SM00356">
    <property type="entry name" value="ZnF_C3H1"/>
    <property type="match status" value="2"/>
</dbReference>
<evidence type="ECO:0000259" key="10">
    <source>
        <dbReference type="PROSITE" id="PS50103"/>
    </source>
</evidence>
<reference evidence="11 12" key="1">
    <citation type="journal article" date="2022" name="Front. Cell. Infect. Microbiol.">
        <title>The Genomes of Two Strains of Taenia crassiceps the Animal Model for the Study of Human Cysticercosis.</title>
        <authorList>
            <person name="Bobes R.J."/>
            <person name="Estrada K."/>
            <person name="Rios-Valencia D.G."/>
            <person name="Calderon-Gallegos A."/>
            <person name="de la Torre P."/>
            <person name="Carrero J.C."/>
            <person name="Sanchez-Flores A."/>
            <person name="Laclette J.P."/>
        </authorList>
    </citation>
    <scope>NUCLEOTIDE SEQUENCE [LARGE SCALE GENOMIC DNA]</scope>
    <source>
        <strain evidence="11">WFUcys</strain>
    </source>
</reference>
<keyword evidence="12" id="KW-1185">Reference proteome</keyword>
<keyword evidence="3 9" id="KW-0863">Zinc-finger</keyword>
<comment type="function">
    <text evidence="6">Required for the export of mRNAs containing poly(A) tails from the nucleus into the cytoplasm.</text>
</comment>
<protein>
    <recommendedName>
        <fullName evidence="7">Nucleoporin NUP42</fullName>
    </recommendedName>
    <alternativeName>
        <fullName evidence="8">Nucleoporin-like protein 2</fullName>
    </alternativeName>
</protein>
<evidence type="ECO:0000256" key="3">
    <source>
        <dbReference type="ARBA" id="ARBA00022771"/>
    </source>
</evidence>
<dbReference type="Gene3D" id="4.10.1000.10">
    <property type="entry name" value="Zinc finger, CCCH-type"/>
    <property type="match status" value="2"/>
</dbReference>
<keyword evidence="2 9" id="KW-0479">Metal-binding</keyword>
<feature type="domain" description="C3H1-type" evidence="10">
    <location>
        <begin position="61"/>
        <end position="88"/>
    </location>
</feature>
<name>A0ABR4QAA5_9CEST</name>
<gene>
    <name evidence="11" type="ORF">TcWFU_008761</name>
</gene>
<evidence type="ECO:0000256" key="1">
    <source>
        <dbReference type="ARBA" id="ARBA00004335"/>
    </source>
</evidence>
<dbReference type="PROSITE" id="PS50103">
    <property type="entry name" value="ZF_C3H1"/>
    <property type="match status" value="2"/>
</dbReference>
<keyword evidence="4 9" id="KW-0862">Zinc</keyword>
<dbReference type="SUPFAM" id="SSF90229">
    <property type="entry name" value="CCCH zinc finger"/>
    <property type="match status" value="2"/>
</dbReference>
<feature type="domain" description="C3H1-type" evidence="10">
    <location>
        <begin position="11"/>
        <end position="38"/>
    </location>
</feature>
<evidence type="ECO:0000256" key="7">
    <source>
        <dbReference type="ARBA" id="ARBA00039886"/>
    </source>
</evidence>
<evidence type="ECO:0000256" key="6">
    <source>
        <dbReference type="ARBA" id="ARBA00037262"/>
    </source>
</evidence>
<dbReference type="EMBL" id="JAKROA010000006">
    <property type="protein sequence ID" value="KAL5106404.1"/>
    <property type="molecule type" value="Genomic_DNA"/>
</dbReference>
<proteinExistence type="predicted"/>
<dbReference type="InterPro" id="IPR036855">
    <property type="entry name" value="Znf_CCCH_sf"/>
</dbReference>
<evidence type="ECO:0000256" key="8">
    <source>
        <dbReference type="ARBA" id="ARBA00042384"/>
    </source>
</evidence>
<evidence type="ECO:0000256" key="9">
    <source>
        <dbReference type="PROSITE-ProRule" id="PRU00723"/>
    </source>
</evidence>
<accession>A0ABR4QAA5</accession>
<evidence type="ECO:0000313" key="11">
    <source>
        <dbReference type="EMBL" id="KAL5106404.1"/>
    </source>
</evidence>
<organism evidence="11 12">
    <name type="scientific">Taenia crassiceps</name>
    <dbReference type="NCBI Taxonomy" id="6207"/>
    <lineage>
        <taxon>Eukaryota</taxon>
        <taxon>Metazoa</taxon>
        <taxon>Spiralia</taxon>
        <taxon>Lophotrochozoa</taxon>
        <taxon>Platyhelminthes</taxon>
        <taxon>Cestoda</taxon>
        <taxon>Eucestoda</taxon>
        <taxon>Cyclophyllidea</taxon>
        <taxon>Taeniidae</taxon>
        <taxon>Taenia</taxon>
    </lineage>
</organism>
<evidence type="ECO:0000256" key="2">
    <source>
        <dbReference type="ARBA" id="ARBA00022723"/>
    </source>
</evidence>
<dbReference type="InterPro" id="IPR051767">
    <property type="entry name" value="Nucleoporin_NUP42"/>
</dbReference>
<keyword evidence="5" id="KW-0539">Nucleus</keyword>